<keyword evidence="2" id="KW-0560">Oxidoreductase</keyword>
<evidence type="ECO:0000256" key="1">
    <source>
        <dbReference type="ARBA" id="ARBA00005854"/>
    </source>
</evidence>
<feature type="domain" description="D-isomer specific 2-hydroxyacid dehydrogenase NAD-binding" evidence="4">
    <location>
        <begin position="135"/>
        <end position="311"/>
    </location>
</feature>
<accession>A0A430B3A0</accession>
<dbReference type="SUPFAM" id="SSF52283">
    <property type="entry name" value="Formate/glycerate dehydrogenase catalytic domain-like"/>
    <property type="match status" value="1"/>
</dbReference>
<evidence type="ECO:0000313" key="5">
    <source>
        <dbReference type="EMBL" id="RSU14672.1"/>
    </source>
</evidence>
<dbReference type="Proteomes" id="UP000286773">
    <property type="component" value="Unassembled WGS sequence"/>
</dbReference>
<dbReference type="EMBL" id="NGKC01000001">
    <property type="protein sequence ID" value="RSU14672.1"/>
    <property type="molecule type" value="Genomic_DNA"/>
</dbReference>
<dbReference type="Pfam" id="PF02826">
    <property type="entry name" value="2-Hacid_dh_C"/>
    <property type="match status" value="1"/>
</dbReference>
<dbReference type="InterPro" id="IPR050857">
    <property type="entry name" value="D-2-hydroxyacid_DH"/>
</dbReference>
<name>A0A430B3A0_9ENTE</name>
<keyword evidence="3" id="KW-0520">NAD</keyword>
<dbReference type="OrthoDB" id="9805416at2"/>
<protein>
    <recommendedName>
        <fullName evidence="4">D-isomer specific 2-hydroxyacid dehydrogenase NAD-binding domain-containing protein</fullName>
    </recommendedName>
</protein>
<dbReference type="SUPFAM" id="SSF51735">
    <property type="entry name" value="NAD(P)-binding Rossmann-fold domains"/>
    <property type="match status" value="1"/>
</dbReference>
<dbReference type="PANTHER" id="PTHR42789">
    <property type="entry name" value="D-ISOMER SPECIFIC 2-HYDROXYACID DEHYDROGENASE FAMILY PROTEIN (AFU_ORTHOLOGUE AFUA_6G10090)"/>
    <property type="match status" value="1"/>
</dbReference>
<keyword evidence="6" id="KW-1185">Reference proteome</keyword>
<reference evidence="5 6" key="1">
    <citation type="submission" date="2017-05" db="EMBL/GenBank/DDBJ databases">
        <title>Vagococcus spp. assemblies.</title>
        <authorList>
            <person name="Gulvik C.A."/>
        </authorList>
    </citation>
    <scope>NUCLEOTIDE SEQUENCE [LARGE SCALE GENOMIC DNA]</scope>
    <source>
        <strain evidence="5 6">LMG 24798</strain>
    </source>
</reference>
<dbReference type="GO" id="GO:0051287">
    <property type="term" value="F:NAD binding"/>
    <property type="evidence" value="ECO:0007669"/>
    <property type="project" value="InterPro"/>
</dbReference>
<proteinExistence type="inferred from homology"/>
<dbReference type="InterPro" id="IPR036291">
    <property type="entry name" value="NAD(P)-bd_dom_sf"/>
</dbReference>
<dbReference type="RefSeq" id="WP_126811649.1">
    <property type="nucleotide sequence ID" value="NZ_NGKC01000001.1"/>
</dbReference>
<gene>
    <name evidence="5" type="ORF">CBF27_01455</name>
</gene>
<dbReference type="InterPro" id="IPR006140">
    <property type="entry name" value="D-isomer_DH_NAD-bd"/>
</dbReference>
<comment type="caution">
    <text evidence="5">The sequence shown here is derived from an EMBL/GenBank/DDBJ whole genome shotgun (WGS) entry which is preliminary data.</text>
</comment>
<evidence type="ECO:0000256" key="2">
    <source>
        <dbReference type="ARBA" id="ARBA00023002"/>
    </source>
</evidence>
<organism evidence="5 6">
    <name type="scientific">Vagococcus acidifermentans</name>
    <dbReference type="NCBI Taxonomy" id="564710"/>
    <lineage>
        <taxon>Bacteria</taxon>
        <taxon>Bacillati</taxon>
        <taxon>Bacillota</taxon>
        <taxon>Bacilli</taxon>
        <taxon>Lactobacillales</taxon>
        <taxon>Enterococcaceae</taxon>
        <taxon>Vagococcus</taxon>
    </lineage>
</organism>
<evidence type="ECO:0000259" key="4">
    <source>
        <dbReference type="Pfam" id="PF02826"/>
    </source>
</evidence>
<dbReference type="GO" id="GO:0016616">
    <property type="term" value="F:oxidoreductase activity, acting on the CH-OH group of donors, NAD or NADP as acceptor"/>
    <property type="evidence" value="ECO:0007669"/>
    <property type="project" value="InterPro"/>
</dbReference>
<dbReference type="Gene3D" id="3.40.50.720">
    <property type="entry name" value="NAD(P)-binding Rossmann-like Domain"/>
    <property type="match status" value="2"/>
</dbReference>
<dbReference type="PANTHER" id="PTHR42789:SF1">
    <property type="entry name" value="D-ISOMER SPECIFIC 2-HYDROXYACID DEHYDROGENASE FAMILY PROTEIN (AFU_ORTHOLOGUE AFUA_6G10090)"/>
    <property type="match status" value="1"/>
</dbReference>
<dbReference type="AlphaFoldDB" id="A0A430B3A0"/>
<comment type="similarity">
    <text evidence="1">Belongs to the D-isomer specific 2-hydroxyacid dehydrogenase family.</text>
</comment>
<evidence type="ECO:0000313" key="6">
    <source>
        <dbReference type="Proteomes" id="UP000286773"/>
    </source>
</evidence>
<sequence length="348" mass="38806">MDKITIIGDGLISSSIFIDAIQKMWPHDDYQISEHSWFGELDKAAFQSKMTMVETEGPDFFEPPSSLLDDLKETNYLFVHIAPVNKKMLDGCQNLKLIGLARGGTENIDLDSCRDKGIPVIRAVKNAEATAEFALGLMLAQIRNIGISMCKLSNGQWEKRYYNDGYRYSLKNLTVGIIGLGNIGTILAEKLLNLGVTVLAFHPGQKKKVSLPVCYKSKEEIFKLSDIISLHLRLTHETENFVGVDELHLMKKTAVLINTARAGLIDEQAFKKALDDGEIAGAALDVFWEEPLPDNHYLIGRDNVTITPHIAGDTDVIDKGPFILLEAVSKWYKGEKDAVVIPEKYMHN</sequence>
<evidence type="ECO:0000256" key="3">
    <source>
        <dbReference type="ARBA" id="ARBA00023027"/>
    </source>
</evidence>